<dbReference type="InterPro" id="IPR015424">
    <property type="entry name" value="PyrdxlP-dep_Trfase"/>
</dbReference>
<comment type="caution">
    <text evidence="1">The sequence shown here is derived from an EMBL/GenBank/DDBJ whole genome shotgun (WGS) entry which is preliminary data.</text>
</comment>
<dbReference type="AlphaFoldDB" id="A0A0F9NU11"/>
<protein>
    <recommendedName>
        <fullName evidence="2">DegT/DnrJ/EryC1/StrS aminotransferase</fullName>
    </recommendedName>
</protein>
<dbReference type="Gene3D" id="3.40.640.10">
    <property type="entry name" value="Type I PLP-dependent aspartate aminotransferase-like (Major domain)"/>
    <property type="match status" value="1"/>
</dbReference>
<reference evidence="1" key="1">
    <citation type="journal article" date="2015" name="Nature">
        <title>Complex archaea that bridge the gap between prokaryotes and eukaryotes.</title>
        <authorList>
            <person name="Spang A."/>
            <person name="Saw J.H."/>
            <person name="Jorgensen S.L."/>
            <person name="Zaremba-Niedzwiedzka K."/>
            <person name="Martijn J."/>
            <person name="Lind A.E."/>
            <person name="van Eijk R."/>
            <person name="Schleper C."/>
            <person name="Guy L."/>
            <person name="Ettema T.J."/>
        </authorList>
    </citation>
    <scope>NUCLEOTIDE SEQUENCE</scope>
</reference>
<accession>A0A0F9NU11</accession>
<gene>
    <name evidence="1" type="ORF">LCGC14_1219630</name>
</gene>
<dbReference type="GO" id="GO:0030170">
    <property type="term" value="F:pyridoxal phosphate binding"/>
    <property type="evidence" value="ECO:0007669"/>
    <property type="project" value="TreeGrafter"/>
</dbReference>
<sequence>MSRLTIGILDIDKDDVLRRIKTVLDSGFLSSGKEIVEFEYKVAQLHQKSFGIFVNSGQSALEVALELAKEHLKKDRPLKVLVPATTYAATLWAIINTGNIPVFCDIDSNTFCIDYTKAPEEYDVALPVDLCGYPVGRPPNKDVFVIEDACEAIGNPKCTYGDIVCFSFYVSHIITTGNGGMLCLNNVHLESYARSYIAHGRRYGGDFTKHTGEWVDRFFFDKVGVSYRGDCLHAALGLSQLEKLLDIIPIRKRNAVELLYQLKEYKAPVQWPSQEYLDDCVFQFFPLVLEDNVDRTTVLKDLFIRGVDSRVLFPLTTQPAVKTLYGDISQNYPVSAKINTQGFIVGCHQHMTMEDMERIALRVREAIRYAT</sequence>
<proteinExistence type="predicted"/>
<dbReference type="PANTHER" id="PTHR30244">
    <property type="entry name" value="TRANSAMINASE"/>
    <property type="match status" value="1"/>
</dbReference>
<dbReference type="InterPro" id="IPR000653">
    <property type="entry name" value="DegT/StrS_aminotransferase"/>
</dbReference>
<dbReference type="Pfam" id="PF01041">
    <property type="entry name" value="DegT_DnrJ_EryC1"/>
    <property type="match status" value="1"/>
</dbReference>
<dbReference type="PANTHER" id="PTHR30244:SF34">
    <property type="entry name" value="DTDP-4-AMINO-4,6-DIDEOXYGALACTOSE TRANSAMINASE"/>
    <property type="match status" value="1"/>
</dbReference>
<evidence type="ECO:0000313" key="1">
    <source>
        <dbReference type="EMBL" id="KKM92315.1"/>
    </source>
</evidence>
<dbReference type="GO" id="GO:0008483">
    <property type="term" value="F:transaminase activity"/>
    <property type="evidence" value="ECO:0007669"/>
    <property type="project" value="TreeGrafter"/>
</dbReference>
<dbReference type="EMBL" id="LAZR01006409">
    <property type="protein sequence ID" value="KKM92315.1"/>
    <property type="molecule type" value="Genomic_DNA"/>
</dbReference>
<organism evidence="1">
    <name type="scientific">marine sediment metagenome</name>
    <dbReference type="NCBI Taxonomy" id="412755"/>
    <lineage>
        <taxon>unclassified sequences</taxon>
        <taxon>metagenomes</taxon>
        <taxon>ecological metagenomes</taxon>
    </lineage>
</organism>
<dbReference type="SUPFAM" id="SSF53383">
    <property type="entry name" value="PLP-dependent transferases"/>
    <property type="match status" value="1"/>
</dbReference>
<dbReference type="GO" id="GO:0000271">
    <property type="term" value="P:polysaccharide biosynthetic process"/>
    <property type="evidence" value="ECO:0007669"/>
    <property type="project" value="TreeGrafter"/>
</dbReference>
<evidence type="ECO:0008006" key="2">
    <source>
        <dbReference type="Google" id="ProtNLM"/>
    </source>
</evidence>
<dbReference type="InterPro" id="IPR015421">
    <property type="entry name" value="PyrdxlP-dep_Trfase_major"/>
</dbReference>
<dbReference type="Gene3D" id="3.90.1150.10">
    <property type="entry name" value="Aspartate Aminotransferase, domain 1"/>
    <property type="match status" value="1"/>
</dbReference>
<dbReference type="PIRSF" id="PIRSF000390">
    <property type="entry name" value="PLP_StrS"/>
    <property type="match status" value="1"/>
</dbReference>
<dbReference type="InterPro" id="IPR015422">
    <property type="entry name" value="PyrdxlP-dep_Trfase_small"/>
</dbReference>
<name>A0A0F9NU11_9ZZZZ</name>